<proteinExistence type="predicted"/>
<gene>
    <name evidence="2" type="ORF">MICPUN_64599</name>
</gene>
<evidence type="ECO:0000313" key="3">
    <source>
        <dbReference type="Proteomes" id="UP000002009"/>
    </source>
</evidence>
<feature type="region of interest" description="Disordered" evidence="1">
    <location>
        <begin position="295"/>
        <end position="352"/>
    </location>
</feature>
<feature type="region of interest" description="Disordered" evidence="1">
    <location>
        <begin position="77"/>
        <end position="281"/>
    </location>
</feature>
<organism evidence="2 3">
    <name type="scientific">Micromonas commoda (strain RCC299 / NOUM17 / CCMP2709)</name>
    <name type="common">Picoplanktonic green alga</name>
    <dbReference type="NCBI Taxonomy" id="296587"/>
    <lineage>
        <taxon>Eukaryota</taxon>
        <taxon>Viridiplantae</taxon>
        <taxon>Chlorophyta</taxon>
        <taxon>Mamiellophyceae</taxon>
        <taxon>Mamiellales</taxon>
        <taxon>Mamiellaceae</taxon>
        <taxon>Micromonas</taxon>
    </lineage>
</organism>
<feature type="region of interest" description="Disordered" evidence="1">
    <location>
        <begin position="373"/>
        <end position="393"/>
    </location>
</feature>
<dbReference type="KEGG" id="mis:MICPUN_64599"/>
<dbReference type="GeneID" id="8249545"/>
<dbReference type="EMBL" id="CP001333">
    <property type="protein sequence ID" value="ACO67872.1"/>
    <property type="molecule type" value="Genomic_DNA"/>
</dbReference>
<dbReference type="AlphaFoldDB" id="C1EIJ5"/>
<feature type="compositionally biased region" description="Basic and acidic residues" evidence="1">
    <location>
        <begin position="224"/>
        <end position="240"/>
    </location>
</feature>
<evidence type="ECO:0000256" key="1">
    <source>
        <dbReference type="SAM" id="MobiDB-lite"/>
    </source>
</evidence>
<feature type="compositionally biased region" description="Acidic residues" evidence="1">
    <location>
        <begin position="302"/>
        <end position="315"/>
    </location>
</feature>
<feature type="compositionally biased region" description="Polar residues" evidence="1">
    <location>
        <begin position="141"/>
        <end position="150"/>
    </location>
</feature>
<accession>C1EIJ5</accession>
<feature type="compositionally biased region" description="Polar residues" evidence="1">
    <location>
        <begin position="161"/>
        <end position="170"/>
    </location>
</feature>
<evidence type="ECO:0008006" key="4">
    <source>
        <dbReference type="Google" id="ProtNLM"/>
    </source>
</evidence>
<keyword evidence="3" id="KW-1185">Reference proteome</keyword>
<feature type="compositionally biased region" description="Low complexity" evidence="1">
    <location>
        <begin position="254"/>
        <end position="265"/>
    </location>
</feature>
<feature type="region of interest" description="Disordered" evidence="1">
    <location>
        <begin position="415"/>
        <end position="445"/>
    </location>
</feature>
<dbReference type="Proteomes" id="UP000002009">
    <property type="component" value="Chromosome 15"/>
</dbReference>
<dbReference type="OrthoDB" id="10690640at2759"/>
<name>C1EIJ5_MICCC</name>
<sequence length="814" mass="88209">MKVPRPGERMRSHPLYRRKLKSKVVFDDQRPGWDSTSRDLTKYKLTDEQVEARRKQFVSKNLAAAKEELRAREDPTTLVVHPWNPPHRSPIHPAKSFGRIVDKANGGDGPRADESPSPPKVRGRNMAARGGGLGPVRFSPMKTSGGQHTRASLDRTFESVPGTNPSTNSSPAKPAEPHPPRPTPLSHEAETSGSARRLGEPPTQHNPRAEVPFAKAKSPITKTQKLDAASRTKKATDRARSLGFRPTRAPEAFTNPNGTGKPTTTDRGAPTSSGPTVPFEEEVERFRVARLRRKMEHSFEEDKYDDDEAFDEEEAPVASDSPRRIHVRDEDDAYDPDVDPFGSGVRARDAEDPIQAVRDARIELRAMQQLREAATRTGNENHKNRVGWSDGWMAGTSTADVRARQHELMAAQEAIKRQFGEQTEGGSPGSADAAPVSPEPPSTDGAVRRAAAAAANMTPMHLREEDAQEMARILRVPPMPTPRAFRPDLKPESGTPLKWGTPAPTKVPPNFKPNDWMTKTANDTFQFPPPPPEERGLMTYAAMRDAQVAAFAEHAVRRSIEAENLGPAAVDSGTVHTNTPAKPGRKVLAEVGLGVHQGFPEPIKPSTTPAKLPFETMYGDDVDGVARRHVEDAFVRLSVGDENFAALRARETEATRAGPGVGASSARFGATTMPDALSALSRDGDVRRSFSNDERLQFGLRDEALAMKRLEAMKTAALKGVDANMAATFPGIRQSLEAEGRIEAGDATGEFVRVPRDAGGLSGKGFGGFVRVGAPPTSSGRTPPAWVRVTDAAKAEEAATGGGGVPVPWFAARK</sequence>
<reference evidence="2 3" key="1">
    <citation type="journal article" date="2009" name="Science">
        <title>Green evolution and dynamic adaptations revealed by genomes of the marine picoeukaryotes Micromonas.</title>
        <authorList>
            <person name="Worden A.Z."/>
            <person name="Lee J.H."/>
            <person name="Mock T."/>
            <person name="Rouze P."/>
            <person name="Simmons M.P."/>
            <person name="Aerts A.L."/>
            <person name="Allen A.E."/>
            <person name="Cuvelier M.L."/>
            <person name="Derelle E."/>
            <person name="Everett M.V."/>
            <person name="Foulon E."/>
            <person name="Grimwood J."/>
            <person name="Gundlach H."/>
            <person name="Henrissat B."/>
            <person name="Napoli C."/>
            <person name="McDonald S.M."/>
            <person name="Parker M.S."/>
            <person name="Rombauts S."/>
            <person name="Salamov A."/>
            <person name="Von Dassow P."/>
            <person name="Badger J.H."/>
            <person name="Coutinho P.M."/>
            <person name="Demir E."/>
            <person name="Dubchak I."/>
            <person name="Gentemann C."/>
            <person name="Eikrem W."/>
            <person name="Gready J.E."/>
            <person name="John U."/>
            <person name="Lanier W."/>
            <person name="Lindquist E.A."/>
            <person name="Lucas S."/>
            <person name="Mayer K.F."/>
            <person name="Moreau H."/>
            <person name="Not F."/>
            <person name="Otillar R."/>
            <person name="Panaud O."/>
            <person name="Pangilinan J."/>
            <person name="Paulsen I."/>
            <person name="Piegu B."/>
            <person name="Poliakov A."/>
            <person name="Robbens S."/>
            <person name="Schmutz J."/>
            <person name="Toulza E."/>
            <person name="Wyss T."/>
            <person name="Zelensky A."/>
            <person name="Zhou K."/>
            <person name="Armbrust E.V."/>
            <person name="Bhattacharya D."/>
            <person name="Goodenough U.W."/>
            <person name="Van de Peer Y."/>
            <person name="Grigoriev I.V."/>
        </authorList>
    </citation>
    <scope>NUCLEOTIDE SEQUENCE [LARGE SCALE GENOMIC DNA]</scope>
    <source>
        <strain evidence="3">RCC299 / NOUM17</strain>
    </source>
</reference>
<protein>
    <recommendedName>
        <fullName evidence="4">Spindle and centriole-associated protein 1</fullName>
    </recommendedName>
</protein>
<feature type="region of interest" description="Disordered" evidence="1">
    <location>
        <begin position="478"/>
        <end position="510"/>
    </location>
</feature>
<dbReference type="InParanoid" id="C1EIJ5"/>
<evidence type="ECO:0000313" key="2">
    <source>
        <dbReference type="EMBL" id="ACO67872.1"/>
    </source>
</evidence>
<dbReference type="RefSeq" id="XP_002506614.1">
    <property type="nucleotide sequence ID" value="XM_002506568.1"/>
</dbReference>